<evidence type="ECO:0000313" key="3">
    <source>
        <dbReference type="EMBL" id="MBP2328936.1"/>
    </source>
</evidence>
<evidence type="ECO:0000256" key="1">
    <source>
        <dbReference type="ARBA" id="ARBA00023002"/>
    </source>
</evidence>
<dbReference type="RefSeq" id="WP_209645829.1">
    <property type="nucleotide sequence ID" value="NZ_JAGINW010000001.1"/>
</dbReference>
<evidence type="ECO:0000313" key="4">
    <source>
        <dbReference type="Proteomes" id="UP001519332"/>
    </source>
</evidence>
<proteinExistence type="predicted"/>
<sequence>MRLGIQARLSGQTGNVIDDLLEHARVTERHGLDLWIGQGLDVDSVTALTIAAREAPALSVGVSVVPAYSRHPVNTAVQALTAQAATGGRFTLGVGVSHQIMVEGVYGISYTKQLRQMREYLEILMPLLHGHQIDYTGEVFSAHTTRSPVAVPGATPPRVLVAAMGTRMLELTGQLADGTTLWMVGPKTLADHVVPTITKAADAADRPTPEVMAGLTVCVTSDPDTARAVAGREFAIYKSLPAYQAMFEREGAGGAEDLTVVGDEEQVAEQIRRLEDLGATSAMFAVYGTDEEQHRTLALLSELARSN</sequence>
<dbReference type="Pfam" id="PF00296">
    <property type="entry name" value="Bac_luciferase"/>
    <property type="match status" value="1"/>
</dbReference>
<dbReference type="NCBIfam" id="TIGR03564">
    <property type="entry name" value="F420_MSMEG_4879"/>
    <property type="match status" value="1"/>
</dbReference>
<dbReference type="InterPro" id="IPR050564">
    <property type="entry name" value="F420-G6PD/mer"/>
</dbReference>
<feature type="domain" description="Luciferase-like" evidence="2">
    <location>
        <begin position="11"/>
        <end position="280"/>
    </location>
</feature>
<protein>
    <submittedName>
        <fullName evidence="3">F420-dependent oxidoreductase-like protein</fullName>
    </submittedName>
</protein>
<organism evidence="3 4">
    <name type="scientific">Kibdelosporangium banguiense</name>
    <dbReference type="NCBI Taxonomy" id="1365924"/>
    <lineage>
        <taxon>Bacteria</taxon>
        <taxon>Bacillati</taxon>
        <taxon>Actinomycetota</taxon>
        <taxon>Actinomycetes</taxon>
        <taxon>Pseudonocardiales</taxon>
        <taxon>Pseudonocardiaceae</taxon>
        <taxon>Kibdelosporangium</taxon>
    </lineage>
</organism>
<dbReference type="PANTHER" id="PTHR43244">
    <property type="match status" value="1"/>
</dbReference>
<keyword evidence="4" id="KW-1185">Reference proteome</keyword>
<keyword evidence="1" id="KW-0560">Oxidoreductase</keyword>
<gene>
    <name evidence="3" type="ORF">JOF56_009321</name>
</gene>
<reference evidence="3 4" key="1">
    <citation type="submission" date="2021-03" db="EMBL/GenBank/DDBJ databases">
        <title>Sequencing the genomes of 1000 actinobacteria strains.</title>
        <authorList>
            <person name="Klenk H.-P."/>
        </authorList>
    </citation>
    <scope>NUCLEOTIDE SEQUENCE [LARGE SCALE GENOMIC DNA]</scope>
    <source>
        <strain evidence="3 4">DSM 46670</strain>
    </source>
</reference>
<dbReference type="Gene3D" id="3.20.20.30">
    <property type="entry name" value="Luciferase-like domain"/>
    <property type="match status" value="1"/>
</dbReference>
<comment type="caution">
    <text evidence="3">The sequence shown here is derived from an EMBL/GenBank/DDBJ whole genome shotgun (WGS) entry which is preliminary data.</text>
</comment>
<name>A0ABS4TWZ7_9PSEU</name>
<evidence type="ECO:0000259" key="2">
    <source>
        <dbReference type="Pfam" id="PF00296"/>
    </source>
</evidence>
<dbReference type="InterPro" id="IPR011251">
    <property type="entry name" value="Luciferase-like_dom"/>
</dbReference>
<dbReference type="CDD" id="cd01097">
    <property type="entry name" value="Tetrahydromethanopterin_reductase"/>
    <property type="match status" value="1"/>
</dbReference>
<accession>A0ABS4TWZ7</accession>
<dbReference type="Proteomes" id="UP001519332">
    <property type="component" value="Unassembled WGS sequence"/>
</dbReference>
<dbReference type="EMBL" id="JAGINW010000001">
    <property type="protein sequence ID" value="MBP2328936.1"/>
    <property type="molecule type" value="Genomic_DNA"/>
</dbReference>
<dbReference type="InterPro" id="IPR036661">
    <property type="entry name" value="Luciferase-like_sf"/>
</dbReference>
<dbReference type="PANTHER" id="PTHR43244:SF1">
    <property type="entry name" value="5,10-METHYLENETETRAHYDROMETHANOPTERIN REDUCTASE"/>
    <property type="match status" value="1"/>
</dbReference>
<dbReference type="SUPFAM" id="SSF51679">
    <property type="entry name" value="Bacterial luciferase-like"/>
    <property type="match status" value="1"/>
</dbReference>
<dbReference type="InterPro" id="IPR019910">
    <property type="entry name" value="Lucif-like_OxRdtase_MSMEG_4879"/>
</dbReference>